<accession>A0AC59YKP9</accession>
<dbReference type="Proteomes" id="UP001162501">
    <property type="component" value="Chromosome 17"/>
</dbReference>
<reference evidence="1" key="2">
    <citation type="submission" date="2025-03" db="EMBL/GenBank/DDBJ databases">
        <authorList>
            <consortium name="ELIXIR-Norway"/>
            <consortium name="Elixir Norway"/>
        </authorList>
    </citation>
    <scope>NUCLEOTIDE SEQUENCE</scope>
</reference>
<dbReference type="EMBL" id="OX596101">
    <property type="protein sequence ID" value="CAM9773177.1"/>
    <property type="molecule type" value="Genomic_DNA"/>
</dbReference>
<protein>
    <submittedName>
        <fullName evidence="1">Uncharacterized protein</fullName>
    </submittedName>
</protein>
<proteinExistence type="predicted"/>
<evidence type="ECO:0000313" key="2">
    <source>
        <dbReference type="Proteomes" id="UP001162501"/>
    </source>
</evidence>
<organism evidence="1 2">
    <name type="scientific">Rangifer tarandus platyrhynchus</name>
    <name type="common">Svalbard reindeer</name>
    <dbReference type="NCBI Taxonomy" id="3082113"/>
    <lineage>
        <taxon>Eukaryota</taxon>
        <taxon>Metazoa</taxon>
        <taxon>Chordata</taxon>
        <taxon>Craniata</taxon>
        <taxon>Vertebrata</taxon>
        <taxon>Euteleostomi</taxon>
        <taxon>Mammalia</taxon>
        <taxon>Eutheria</taxon>
        <taxon>Laurasiatheria</taxon>
        <taxon>Artiodactyla</taxon>
        <taxon>Ruminantia</taxon>
        <taxon>Pecora</taxon>
        <taxon>Cervidae</taxon>
        <taxon>Odocoileinae</taxon>
        <taxon>Rangifer</taxon>
    </lineage>
</organism>
<sequence length="1353" mass="157221">MAEEGAVAVCVRVRPLNNREEAPEKDTQVYWKTDNNTVYQVDGSKSFNFDRVFHSNETTKNVYEEIAVPIIDSAIQGYNGTIFAYGQTASGKTYTMMGSQEYLGVIPRAIHDIFQKIKKFPDREFLLRVSYMEIYNETITDLLCDTQKMKPLIIREDFNRNVYVSDLTEEVVYTSEMALKWITKGEKNRHYGITKMNQRSSRSHTIFRMILESREKGEPSNFEGSVKVSHLNLVDLAGSERAAQTGAEGLRLKEGCNINRSLFILGQVIKKLSDGQVGGFINYRDSKLTRILQNSLGGNAKTRIICTITPVSFDETLSTLQFASTAKYMKNTPYVNEVSSDEALLKRYRKEIMDLKKQLEEVSLETRAQAMEKDQLAQLLEEKDLLQKVQIEKIQNLTRMLVTSSSLSSQQELKAKKKRRVTWCVGKINKMKDSNYVNEFNMAANVTTRTHKATVSLGEIDESLCSESDVFSNTLDTLTEIEWNPATKLLSQENLESELNSLRANYDNLVLDYEQLRRENEEMELKLKEKNDLDEFEALERKAEKDQEMQLIHEISNLKNLVKHAEVYNQDLENELSSKVELLREKEDQIKKLQEYIESQKSESMKMDLSYSSENTEDLKQMKQTLLDVETVALDAKRESAFLRSENLKLKEKMKELASTCKQMENDMQLYQSQLEAKKKMQVDLEKELQSSFGEITKLTSLIDGKVPKDLLSNMELERKITQLQKELNKAVEENETLHKEVNMLSELKSLPSEVEMLRKEIHDKSEELYIVTSEKDKLSSEVVDKESRIQGLLEEIGNTKNDLPTSQLSCESTDQEFQDVKNHHIEFDQKYKMVLEENAKLNQEIGNLSKEAEELGLNLEALKTELSQKTQELQQKTTENQERLKEVEELKEQLESRDSRLQTVEKEKTLITEKLQQTLVEVKTLAQEKDDQKQLQESLQIERDQLKSDIQDTINMNIDTQEQLRNALESLKQHQETINLLKMKISEEASKNLHIEENLEETRDEFQEKMVGIDKSQNLETTKTQALIADAEDNELTEQQRKISSLIQEKGELQQMLESVTAEKEQLKTDLRENVEMTIENQEELRILGNELKKQQDIVAQEKNRTIKKEEELSRTCEKLSEVQEKLKEKSQQLQEKQQQLLSVQEEMSKMQKKMNEMENLKNELKNRELTLEHIKIEKIELAQKLHENCEEMKFITKERNDLKKLQESFEVERNKLKEHIREIEATGLETKEELQMAHMHLKEHQETIEELRRNISEKTAQVINIQKNLEKSGTELQEKIPVLREGPELLPNVKEVTDTQQTMDEPELLKEQSKTKDSTTLARIEMESLRMAEKLQESHKEIKSLTKERES</sequence>
<gene>
    <name evidence="1" type="ORF">MRATA1EN22A_LOCUS7251</name>
</gene>
<name>A0AC59YKP9_RANTA</name>
<evidence type="ECO:0000313" key="1">
    <source>
        <dbReference type="EMBL" id="CAM9773177.1"/>
    </source>
</evidence>
<reference evidence="1" key="1">
    <citation type="submission" date="2023-05" db="EMBL/GenBank/DDBJ databases">
        <authorList>
            <consortium name="ELIXIR-Norway"/>
        </authorList>
    </citation>
    <scope>NUCLEOTIDE SEQUENCE</scope>
</reference>